<dbReference type="SMART" id="SM00382">
    <property type="entry name" value="AAA"/>
    <property type="match status" value="1"/>
</dbReference>
<dbReference type="PROSITE" id="PS50893">
    <property type="entry name" value="ABC_TRANSPORTER_2"/>
    <property type="match status" value="1"/>
</dbReference>
<proteinExistence type="predicted"/>
<dbReference type="Pfam" id="PF00005">
    <property type="entry name" value="ABC_tran"/>
    <property type="match status" value="1"/>
</dbReference>
<dbReference type="InterPro" id="IPR011527">
    <property type="entry name" value="ABC1_TM_dom"/>
</dbReference>
<dbReference type="GO" id="GO:0005886">
    <property type="term" value="C:plasma membrane"/>
    <property type="evidence" value="ECO:0007669"/>
    <property type="project" value="UniProtKB-SubCell"/>
</dbReference>
<dbReference type="InterPro" id="IPR036640">
    <property type="entry name" value="ABC1_TM_sf"/>
</dbReference>
<feature type="transmembrane region" description="Helical" evidence="7">
    <location>
        <begin position="18"/>
        <end position="35"/>
    </location>
</feature>
<dbReference type="CDD" id="cd07346">
    <property type="entry name" value="ABC_6TM_exporters"/>
    <property type="match status" value="1"/>
</dbReference>
<evidence type="ECO:0000256" key="3">
    <source>
        <dbReference type="ARBA" id="ARBA00022741"/>
    </source>
</evidence>
<dbReference type="Proteomes" id="UP000476030">
    <property type="component" value="Unassembled WGS sequence"/>
</dbReference>
<dbReference type="InterPro" id="IPR027417">
    <property type="entry name" value="P-loop_NTPase"/>
</dbReference>
<dbReference type="PANTHER" id="PTHR43394:SF1">
    <property type="entry name" value="ATP-BINDING CASSETTE SUB-FAMILY B MEMBER 10, MITOCHONDRIAL"/>
    <property type="match status" value="1"/>
</dbReference>
<dbReference type="SUPFAM" id="SSF52540">
    <property type="entry name" value="P-loop containing nucleoside triphosphate hydrolases"/>
    <property type="match status" value="1"/>
</dbReference>
<evidence type="ECO:0000259" key="9">
    <source>
        <dbReference type="PROSITE" id="PS50929"/>
    </source>
</evidence>
<evidence type="ECO:0000256" key="4">
    <source>
        <dbReference type="ARBA" id="ARBA00022840"/>
    </source>
</evidence>
<dbReference type="Gene3D" id="3.40.50.300">
    <property type="entry name" value="P-loop containing nucleotide triphosphate hydrolases"/>
    <property type="match status" value="2"/>
</dbReference>
<gene>
    <name evidence="10" type="ORF">GQE98_04425</name>
</gene>
<keyword evidence="2 7" id="KW-0812">Transmembrane</keyword>
<feature type="domain" description="ABC transporter" evidence="8">
    <location>
        <begin position="351"/>
        <end position="883"/>
    </location>
</feature>
<dbReference type="AlphaFoldDB" id="A0A6L8W6R1"/>
<dbReference type="GO" id="GO:0015421">
    <property type="term" value="F:ABC-type oligopeptide transporter activity"/>
    <property type="evidence" value="ECO:0007669"/>
    <property type="project" value="TreeGrafter"/>
</dbReference>
<evidence type="ECO:0000313" key="11">
    <source>
        <dbReference type="Proteomes" id="UP000476030"/>
    </source>
</evidence>
<dbReference type="RefSeq" id="WP_161314422.1">
    <property type="nucleotide sequence ID" value="NZ_WTUW01000001.1"/>
</dbReference>
<protein>
    <submittedName>
        <fullName evidence="10">ATP-binding cassette domain-containing protein</fullName>
    </submittedName>
</protein>
<feature type="domain" description="ABC transmembrane type-1" evidence="9">
    <location>
        <begin position="18"/>
        <end position="314"/>
    </location>
</feature>
<comment type="caution">
    <text evidence="10">The sequence shown here is derived from an EMBL/GenBank/DDBJ whole genome shotgun (WGS) entry which is preliminary data.</text>
</comment>
<sequence length="884" mass="100081">MEHNIYKYILRYSKKQQFILTVLSILSFPALYYYLELPKIIINQAIQANDIAFPVEYVGFEFDQIDFLYLTVGLFLLMVIVNQAFKYVINVYQGITGERMLRRLRYELYCRILRFPIPTFRKKSPGEIIPMITSEVEPLGGFIGEAFALPIFQGGYLLVIVSFLVVQNWIMAVAAIALYPLQAYFIPKLQKKVNLLGKTRVRLVRTLSDRLSESVSGVEEVHAHDASSNMRANFSNQLDQIYTVRYRIYLLKFVIKFLNNFIQQLGPFFFYGIGGTMVINGTLEVGTLVAAIGAHKEMAAPWKELLSYYQRREDARIKYEQVIEQFEPAGMRDADNQLIEPDEIPKLTGEMIASNIELSDDTGSKTLEGLSTRFNLNERVAIIGPAGSGREALTHVLARLIDPDRGRLMAGDVNLVTAPEAIIGRKISYVGQHGYVFNTTLGENLYFGLKHRPLHEKSYSGDAAQERQTYIKNADLTGNSSDDINADWHDYKLAGVENEEELNARALKILEMVDLSEDVYRLGLRSTIDPEKAPETAELVLSARRRFFEKIENDPSLKNMIEAFEQDQYNTNASVAENLLFGTPVGDEFHLDRMAENKYVQKIIEEAGLTETFLKMGYQVATLMIELFADLPPDHEFFQLYGFISSDDLPEYQAMISRIDSERLDNLREEDRLRFMSLPFKVIPSRHRLGVLTDDIEEKIVAARHKFAEELPPHLQNSVAFFDADAYNAATNLQDNILFGKIAFGFAQAADKIGAALAEVVEEMSLRDTIIAVGLNFTVGTAGARLNATQRQKICIARAIIKNPDILILNQATSSFDASTQTRLMNNILEDFKGRCLIWSLDHAEKTVGFDHVLIMRGGRIVEQGRPEKLKEDSAPYKELLAAS</sequence>
<reference evidence="10 11" key="1">
    <citation type="submission" date="2019-12" db="EMBL/GenBank/DDBJ databases">
        <title>Snethiella sp. nov. sp. isolated from sea sand.</title>
        <authorList>
            <person name="Kim J."/>
            <person name="Jeong S.E."/>
            <person name="Jung H.S."/>
            <person name="Jeon C.O."/>
        </authorList>
    </citation>
    <scope>NUCLEOTIDE SEQUENCE [LARGE SCALE GENOMIC DNA]</scope>
    <source>
        <strain evidence="10 11">DP05</strain>
    </source>
</reference>
<keyword evidence="4 10" id="KW-0067">ATP-binding</keyword>
<keyword evidence="5 7" id="KW-1133">Transmembrane helix</keyword>
<keyword evidence="3" id="KW-0547">Nucleotide-binding</keyword>
<dbReference type="GO" id="GO:0005524">
    <property type="term" value="F:ATP binding"/>
    <property type="evidence" value="ECO:0007669"/>
    <property type="project" value="UniProtKB-KW"/>
</dbReference>
<accession>A0A6L8W6R1</accession>
<dbReference type="EMBL" id="WTUW01000001">
    <property type="protein sequence ID" value="MZR29877.1"/>
    <property type="molecule type" value="Genomic_DNA"/>
</dbReference>
<keyword evidence="6 7" id="KW-0472">Membrane</keyword>
<dbReference type="GO" id="GO:0016887">
    <property type="term" value="F:ATP hydrolysis activity"/>
    <property type="evidence" value="ECO:0007669"/>
    <property type="project" value="InterPro"/>
</dbReference>
<organism evidence="10 11">
    <name type="scientific">Sneathiella litorea</name>
    <dbReference type="NCBI Taxonomy" id="2606216"/>
    <lineage>
        <taxon>Bacteria</taxon>
        <taxon>Pseudomonadati</taxon>
        <taxon>Pseudomonadota</taxon>
        <taxon>Alphaproteobacteria</taxon>
        <taxon>Sneathiellales</taxon>
        <taxon>Sneathiellaceae</taxon>
        <taxon>Sneathiella</taxon>
    </lineage>
</organism>
<evidence type="ECO:0000256" key="7">
    <source>
        <dbReference type="SAM" id="Phobius"/>
    </source>
</evidence>
<feature type="transmembrane region" description="Helical" evidence="7">
    <location>
        <begin position="67"/>
        <end position="89"/>
    </location>
</feature>
<dbReference type="SUPFAM" id="SSF90123">
    <property type="entry name" value="ABC transporter transmembrane region"/>
    <property type="match status" value="1"/>
</dbReference>
<evidence type="ECO:0000256" key="6">
    <source>
        <dbReference type="ARBA" id="ARBA00023136"/>
    </source>
</evidence>
<comment type="subcellular location">
    <subcellularLocation>
        <location evidence="1">Cell membrane</location>
        <topology evidence="1">Multi-pass membrane protein</topology>
    </subcellularLocation>
</comment>
<keyword evidence="11" id="KW-1185">Reference proteome</keyword>
<feature type="transmembrane region" description="Helical" evidence="7">
    <location>
        <begin position="156"/>
        <end position="181"/>
    </location>
</feature>
<dbReference type="PANTHER" id="PTHR43394">
    <property type="entry name" value="ATP-DEPENDENT PERMEASE MDL1, MITOCHONDRIAL"/>
    <property type="match status" value="1"/>
</dbReference>
<evidence type="ECO:0000256" key="5">
    <source>
        <dbReference type="ARBA" id="ARBA00022989"/>
    </source>
</evidence>
<dbReference type="PROSITE" id="PS50929">
    <property type="entry name" value="ABC_TM1F"/>
    <property type="match status" value="1"/>
</dbReference>
<dbReference type="Pfam" id="PF00664">
    <property type="entry name" value="ABC_membrane"/>
    <property type="match status" value="1"/>
</dbReference>
<evidence type="ECO:0000256" key="1">
    <source>
        <dbReference type="ARBA" id="ARBA00004651"/>
    </source>
</evidence>
<dbReference type="Gene3D" id="1.20.1560.10">
    <property type="entry name" value="ABC transporter type 1, transmembrane domain"/>
    <property type="match status" value="1"/>
</dbReference>
<evidence type="ECO:0000313" key="10">
    <source>
        <dbReference type="EMBL" id="MZR29877.1"/>
    </source>
</evidence>
<evidence type="ECO:0000256" key="2">
    <source>
        <dbReference type="ARBA" id="ARBA00022692"/>
    </source>
</evidence>
<dbReference type="InterPro" id="IPR039421">
    <property type="entry name" value="Type_1_exporter"/>
</dbReference>
<evidence type="ECO:0000259" key="8">
    <source>
        <dbReference type="PROSITE" id="PS50893"/>
    </source>
</evidence>
<dbReference type="InterPro" id="IPR003593">
    <property type="entry name" value="AAA+_ATPase"/>
</dbReference>
<dbReference type="InterPro" id="IPR003439">
    <property type="entry name" value="ABC_transporter-like_ATP-bd"/>
</dbReference>
<name>A0A6L8W6R1_9PROT</name>